<evidence type="ECO:0000313" key="6">
    <source>
        <dbReference type="Proteomes" id="UP000826661"/>
    </source>
</evidence>
<keyword evidence="2 3" id="KW-0040">ANK repeat</keyword>
<dbReference type="Gene3D" id="3.40.50.1580">
    <property type="entry name" value="Nucleoside phosphorylase domain"/>
    <property type="match status" value="1"/>
</dbReference>
<dbReference type="InterPro" id="IPR050889">
    <property type="entry name" value="Dendritic_Spine_Reg/Scaffold"/>
</dbReference>
<reference evidence="5 6" key="1">
    <citation type="journal article" date="2021" name="BMC Genomics">
        <title>Telomere-to-telomere genome assembly of asparaginase-producing Trichoderma simmonsii.</title>
        <authorList>
            <person name="Chung D."/>
            <person name="Kwon Y.M."/>
            <person name="Yang Y."/>
        </authorList>
    </citation>
    <scope>NUCLEOTIDE SEQUENCE [LARGE SCALE GENOMIC DNA]</scope>
    <source>
        <strain evidence="5 6">GH-Sj1</strain>
    </source>
</reference>
<accession>A0A8G0L964</accession>
<dbReference type="Pfam" id="PF00023">
    <property type="entry name" value="Ank"/>
    <property type="match status" value="1"/>
</dbReference>
<feature type="repeat" description="ANK" evidence="3">
    <location>
        <begin position="1287"/>
        <end position="1319"/>
    </location>
</feature>
<dbReference type="PANTHER" id="PTHR24166">
    <property type="entry name" value="ROLLING PEBBLES, ISOFORM B"/>
    <property type="match status" value="1"/>
</dbReference>
<dbReference type="InterPro" id="IPR035994">
    <property type="entry name" value="Nucleoside_phosphorylase_sf"/>
</dbReference>
<dbReference type="SMART" id="SM00248">
    <property type="entry name" value="ANK"/>
    <property type="match status" value="11"/>
</dbReference>
<feature type="repeat" description="ANK" evidence="3">
    <location>
        <begin position="1218"/>
        <end position="1250"/>
    </location>
</feature>
<evidence type="ECO:0000256" key="2">
    <source>
        <dbReference type="ARBA" id="ARBA00023043"/>
    </source>
</evidence>
<evidence type="ECO:0000259" key="4">
    <source>
        <dbReference type="Pfam" id="PF24883"/>
    </source>
</evidence>
<sequence length="1353" mass="151729">MAELDPSLYTVAWIAPLEIEARAALHLLDNRHRGRFPLTPGDDYIFQAGDACGHNIIIATFPAGEVYGTRSATALATQVKKFFPNLWFGLLVGIAAGLPNLSRNPPLDIRLGDVLVGLPVGDNAGLIDYDLGKETGTDGFQLLCGGHALAKTERVVRSAIGSIKLRAPDDSDDVLEHYKRIEHKEHPFGTFADPGQGRDTLYQVNESGGESPVLRERRPDSKRIRVWYGPIGSGDKLMKNAQKRNELRDKYNIIGLEMEAAGTMDQIPVGVIRGVCDYGDEHKNDEWQPFAAAMAAAYARAILAEIRPKNMVQMPLVDLSLKRKLGEEDFASEHEYRKRQCHTKGEEYPPIEMVDTDVKKSLIEQLYFDKIDERLMNLTAAQGKTCCWFLDKDKYISWNDISQQPYHGGFLWIKGHPGTGKSTLMKFLFETVKTNAKGDSLQIILSFFFLARGTVEEKSTMGLYRSLLHQLFEKIPETQNGLEWMTRDGAKVIQRNGWNEKALKQTLAHAVRKLGNRSLTIFVDALDECNKSQVTDMVCFFEELCESAQESQVRLRICFSSRHYPTIRVGKGNEVVLEDEQGHMEDIEYYIKSKLRLGKSVQALALRSEILNRSSNIFLWVVLVLDILNREYPNSIKQMRDHLKEIPPELNDLFEMILTRDGENLDRLHFCLRWILIANRPLKPQELYFAVQFNYDKECSGRWDQNDIGLEEIQTFVRSSSKGLAEVTRNKASEVQFIHESVRDFLLSKYETQWSEGSGSFMGNSHKLLRDCCLTQMNSLILQDIGIVDPLPQASETAKLRQTIRSNYPFLEYSVLNSLQHADSAQQNGIEQGYFLSEFPLKKWILLYNTFEQHQIRRYTNSATLLYILAERNLVSLVGIHPQRLSFFDVEDGIERYGTPIFAALATNNREVVHAFLKMLAATSPSGSPFHELCELYFRNKINSRTFSRDFAFRRTKGILRHLKEEGNETLVFAFLLSRDLGAGFDDTLSSTQPPPTPPTRWLYDKISDSKINDKDIYVQDEKLLLWAAANGYAVLVQTLFTNGADSDYKNNDGRIPLLCAAWHGSEAVVQLLLTKGVDPGCKDDDGQTPLSLAAWRGSEAVVQLLLTKGVDPDCKDNNGRTPLFHAALHDKKAIIQLLLTKGVDPDCRDNNGCTPLFPAAACDSEDVVQLLLTKGVNPECKDNKGQTPLSFAAWHRSKAVVQLLLAKGVDPDCKDNNGRTPLSRAAEAVSKAVVQLLLTKGVNLNCKDNDGRTPLSWAAESGREGREAVVQLLLAKGVDPDCKDNNGRTPLSRAAEAGSKAVVQLLLAKGVNPNCKDNDGWTPLSWATKSARRGREGREAVVQLLRTCDGIQ</sequence>
<dbReference type="GO" id="GO:0003824">
    <property type="term" value="F:catalytic activity"/>
    <property type="evidence" value="ECO:0007669"/>
    <property type="project" value="InterPro"/>
</dbReference>
<proteinExistence type="predicted"/>
<organism evidence="5 6">
    <name type="scientific">Trichoderma simmonsii</name>
    <dbReference type="NCBI Taxonomy" id="1491479"/>
    <lineage>
        <taxon>Eukaryota</taxon>
        <taxon>Fungi</taxon>
        <taxon>Dikarya</taxon>
        <taxon>Ascomycota</taxon>
        <taxon>Pezizomycotina</taxon>
        <taxon>Sordariomycetes</taxon>
        <taxon>Hypocreomycetidae</taxon>
        <taxon>Hypocreales</taxon>
        <taxon>Hypocreaceae</taxon>
        <taxon>Trichoderma</taxon>
    </lineage>
</organism>
<dbReference type="Pfam" id="PF13637">
    <property type="entry name" value="Ank_4"/>
    <property type="match status" value="1"/>
</dbReference>
<evidence type="ECO:0000256" key="1">
    <source>
        <dbReference type="ARBA" id="ARBA00022737"/>
    </source>
</evidence>
<evidence type="ECO:0000313" key="5">
    <source>
        <dbReference type="EMBL" id="QYS98047.1"/>
    </source>
</evidence>
<dbReference type="InterPro" id="IPR036770">
    <property type="entry name" value="Ankyrin_rpt-contain_sf"/>
</dbReference>
<protein>
    <submittedName>
        <fullName evidence="5">ANK_REP_REGION domain-containing protein</fullName>
    </submittedName>
</protein>
<dbReference type="Pfam" id="PF24883">
    <property type="entry name" value="NPHP3_N"/>
    <property type="match status" value="1"/>
</dbReference>
<dbReference type="Gene3D" id="3.40.50.300">
    <property type="entry name" value="P-loop containing nucleotide triphosphate hydrolases"/>
    <property type="match status" value="1"/>
</dbReference>
<feature type="repeat" description="ANK" evidence="3">
    <location>
        <begin position="1119"/>
        <end position="1151"/>
    </location>
</feature>
<gene>
    <name evidence="5" type="ORF">H0G86_005246</name>
</gene>
<feature type="repeat" description="ANK" evidence="3">
    <location>
        <begin position="1053"/>
        <end position="1085"/>
    </location>
</feature>
<dbReference type="PROSITE" id="PS50088">
    <property type="entry name" value="ANK_REPEAT"/>
    <property type="match status" value="8"/>
</dbReference>
<dbReference type="Gene3D" id="1.25.40.20">
    <property type="entry name" value="Ankyrin repeat-containing domain"/>
    <property type="match status" value="3"/>
</dbReference>
<evidence type="ECO:0000256" key="3">
    <source>
        <dbReference type="PROSITE-ProRule" id="PRU00023"/>
    </source>
</evidence>
<dbReference type="SUPFAM" id="SSF48403">
    <property type="entry name" value="Ankyrin repeat"/>
    <property type="match status" value="1"/>
</dbReference>
<feature type="repeat" description="ANK" evidence="3">
    <location>
        <begin position="1251"/>
        <end position="1286"/>
    </location>
</feature>
<dbReference type="Proteomes" id="UP000826661">
    <property type="component" value="Chromosome III"/>
</dbReference>
<dbReference type="SUPFAM" id="SSF52540">
    <property type="entry name" value="P-loop containing nucleoside triphosphate hydrolases"/>
    <property type="match status" value="1"/>
</dbReference>
<feature type="repeat" description="ANK" evidence="3">
    <location>
        <begin position="1086"/>
        <end position="1118"/>
    </location>
</feature>
<dbReference type="PROSITE" id="PS50297">
    <property type="entry name" value="ANK_REP_REGION"/>
    <property type="match status" value="8"/>
</dbReference>
<dbReference type="GO" id="GO:0009116">
    <property type="term" value="P:nucleoside metabolic process"/>
    <property type="evidence" value="ECO:0007669"/>
    <property type="project" value="InterPro"/>
</dbReference>
<keyword evidence="6" id="KW-1185">Reference proteome</keyword>
<dbReference type="PANTHER" id="PTHR24166:SF48">
    <property type="entry name" value="PROTEIN VAPYRIN"/>
    <property type="match status" value="1"/>
</dbReference>
<dbReference type="InterPro" id="IPR056884">
    <property type="entry name" value="NPHP3-like_N"/>
</dbReference>
<feature type="repeat" description="ANK" evidence="3">
    <location>
        <begin position="1152"/>
        <end position="1184"/>
    </location>
</feature>
<name>A0A8G0L964_9HYPO</name>
<dbReference type="Pfam" id="PF12796">
    <property type="entry name" value="Ank_2"/>
    <property type="match status" value="2"/>
</dbReference>
<keyword evidence="1" id="KW-0677">Repeat</keyword>
<dbReference type="SUPFAM" id="SSF53167">
    <property type="entry name" value="Purine and uridine phosphorylases"/>
    <property type="match status" value="1"/>
</dbReference>
<dbReference type="InterPro" id="IPR002110">
    <property type="entry name" value="Ankyrin_rpt"/>
</dbReference>
<dbReference type="EMBL" id="CP075866">
    <property type="protein sequence ID" value="QYS98047.1"/>
    <property type="molecule type" value="Genomic_DNA"/>
</dbReference>
<feature type="domain" description="Nephrocystin 3-like N-terminal" evidence="4">
    <location>
        <begin position="385"/>
        <end position="562"/>
    </location>
</feature>
<dbReference type="InterPro" id="IPR027417">
    <property type="entry name" value="P-loop_NTPase"/>
</dbReference>
<feature type="repeat" description="ANK" evidence="3">
    <location>
        <begin position="1185"/>
        <end position="1217"/>
    </location>
</feature>